<keyword evidence="6" id="KW-1185">Reference proteome</keyword>
<dbReference type="AlphaFoldDB" id="E1ZND6"/>
<proteinExistence type="predicted"/>
<dbReference type="PROSITE" id="PS51808">
    <property type="entry name" value="CHCH"/>
    <property type="match status" value="1"/>
</dbReference>
<dbReference type="OMA" id="ICPDEWI"/>
<dbReference type="InterPro" id="IPR003213">
    <property type="entry name" value="Cyt_c_oxidase_su6B"/>
</dbReference>
<accession>E1ZND6</accession>
<dbReference type="EMBL" id="GL433855">
    <property type="protein sequence ID" value="EFN52663.1"/>
    <property type="molecule type" value="Genomic_DNA"/>
</dbReference>
<dbReference type="PANTHER" id="PTHR46281:SF8">
    <property type="entry name" value="CYTOCHROME C OXIDASE SUBUNIT 12, MITOCHONDRIAL"/>
    <property type="match status" value="1"/>
</dbReference>
<keyword evidence="3" id="KW-1015">Disulfide bond</keyword>
<dbReference type="InterPro" id="IPR048280">
    <property type="entry name" value="COX6B-like"/>
</dbReference>
<dbReference type="InParanoid" id="E1ZND6"/>
<dbReference type="RefSeq" id="XP_005844765.1">
    <property type="nucleotide sequence ID" value="XM_005844703.1"/>
</dbReference>
<dbReference type="GO" id="GO:0045277">
    <property type="term" value="C:respiratory chain complex IV"/>
    <property type="evidence" value="ECO:0007669"/>
    <property type="project" value="InterPro"/>
</dbReference>
<evidence type="ECO:0000256" key="3">
    <source>
        <dbReference type="ARBA" id="ARBA00023157"/>
    </source>
</evidence>
<organism evidence="6">
    <name type="scientific">Chlorella variabilis</name>
    <name type="common">Green alga</name>
    <dbReference type="NCBI Taxonomy" id="554065"/>
    <lineage>
        <taxon>Eukaryota</taxon>
        <taxon>Viridiplantae</taxon>
        <taxon>Chlorophyta</taxon>
        <taxon>core chlorophytes</taxon>
        <taxon>Trebouxiophyceae</taxon>
        <taxon>Chlorellales</taxon>
        <taxon>Chlorellaceae</taxon>
        <taxon>Chlorella clade</taxon>
        <taxon>Chlorella</taxon>
    </lineage>
</organism>
<name>E1ZND6_CHLVA</name>
<evidence type="ECO:0000313" key="5">
    <source>
        <dbReference type="EMBL" id="EFN52663.1"/>
    </source>
</evidence>
<evidence type="ECO:0000256" key="4">
    <source>
        <dbReference type="SAM" id="MobiDB-lite"/>
    </source>
</evidence>
<dbReference type="Proteomes" id="UP000008141">
    <property type="component" value="Unassembled WGS sequence"/>
</dbReference>
<dbReference type="CDD" id="cd00926">
    <property type="entry name" value="Cyt_c_Oxidase_VIb"/>
    <property type="match status" value="1"/>
</dbReference>
<dbReference type="eggNOG" id="KOG3057">
    <property type="taxonomic scope" value="Eukaryota"/>
</dbReference>
<feature type="region of interest" description="Disordered" evidence="4">
    <location>
        <begin position="1"/>
        <end position="62"/>
    </location>
</feature>
<dbReference type="GeneID" id="17352150"/>
<dbReference type="PANTHER" id="PTHR46281">
    <property type="entry name" value="CYTOCHROME C OXIDASE SUBUNIT 6B"/>
    <property type="match status" value="1"/>
</dbReference>
<dbReference type="KEGG" id="cvr:CHLNCDRAFT_138605"/>
<evidence type="ECO:0000256" key="2">
    <source>
        <dbReference type="ARBA" id="ARBA00023128"/>
    </source>
</evidence>
<reference evidence="5 6" key="1">
    <citation type="journal article" date="2010" name="Plant Cell">
        <title>The Chlorella variabilis NC64A genome reveals adaptation to photosymbiosis, coevolution with viruses, and cryptic sex.</title>
        <authorList>
            <person name="Blanc G."/>
            <person name="Duncan G."/>
            <person name="Agarkova I."/>
            <person name="Borodovsky M."/>
            <person name="Gurnon J."/>
            <person name="Kuo A."/>
            <person name="Lindquist E."/>
            <person name="Lucas S."/>
            <person name="Pangilinan J."/>
            <person name="Polle J."/>
            <person name="Salamov A."/>
            <person name="Terry A."/>
            <person name="Yamada T."/>
            <person name="Dunigan D.D."/>
            <person name="Grigoriev I.V."/>
            <person name="Claverie J.M."/>
            <person name="Van Etten J.L."/>
        </authorList>
    </citation>
    <scope>NUCLEOTIDE SEQUENCE [LARGE SCALE GENOMIC DNA]</scope>
    <source>
        <strain evidence="5 6">NC64A</strain>
    </source>
</reference>
<dbReference type="Gene3D" id="1.10.10.140">
    <property type="entry name" value="Cytochrome c oxidase, subunit VIb"/>
    <property type="match status" value="1"/>
</dbReference>
<keyword evidence="2" id="KW-0496">Mitochondrion</keyword>
<feature type="compositionally biased region" description="Polar residues" evidence="4">
    <location>
        <begin position="41"/>
        <end position="55"/>
    </location>
</feature>
<feature type="compositionally biased region" description="Gly residues" evidence="4">
    <location>
        <begin position="14"/>
        <end position="23"/>
    </location>
</feature>
<dbReference type="GO" id="GO:0005739">
    <property type="term" value="C:mitochondrion"/>
    <property type="evidence" value="ECO:0007669"/>
    <property type="project" value="UniProtKB-SubCell"/>
</dbReference>
<comment type="subcellular location">
    <subcellularLocation>
        <location evidence="1">Mitochondrion</location>
    </subcellularLocation>
</comment>
<dbReference type="STRING" id="554065.E1ZND6"/>
<gene>
    <name evidence="5" type="ORF">CHLNCDRAFT_138605</name>
</gene>
<dbReference type="InterPro" id="IPR036549">
    <property type="entry name" value="CX6/COA6-like_sf"/>
</dbReference>
<dbReference type="OrthoDB" id="1107506at2759"/>
<protein>
    <submittedName>
        <fullName evidence="5">Uncharacterized protein</fullName>
    </submittedName>
</protein>
<sequence>MADEAGAVTTTDNGNGGGGGGDGQALKEVTLRTAPQDARFPTSNQASPRLHQQQKALPKAAPGLRCRAAGARRCYVAYNEYHKCIKEKGSGHGDCKPHMRAYRSICPDEWIERWQELRDDGRWYGKY</sequence>
<dbReference type="Pfam" id="PF02297">
    <property type="entry name" value="COX6B"/>
    <property type="match status" value="1"/>
</dbReference>
<dbReference type="SUPFAM" id="SSF47694">
    <property type="entry name" value="Cytochrome c oxidase subunit h"/>
    <property type="match status" value="1"/>
</dbReference>
<evidence type="ECO:0000313" key="6">
    <source>
        <dbReference type="Proteomes" id="UP000008141"/>
    </source>
</evidence>
<evidence type="ECO:0000256" key="1">
    <source>
        <dbReference type="ARBA" id="ARBA00004173"/>
    </source>
</evidence>